<evidence type="ECO:0000256" key="1">
    <source>
        <dbReference type="SAM" id="SignalP"/>
    </source>
</evidence>
<keyword evidence="1" id="KW-0732">Signal</keyword>
<feature type="domain" description="Peptidoglycan binding-like" evidence="2">
    <location>
        <begin position="195"/>
        <end position="249"/>
    </location>
</feature>
<gene>
    <name evidence="4" type="ORF">FRACA_220036</name>
</gene>
<protein>
    <submittedName>
        <fullName evidence="4">Putative Transglycosylase family protein, peptidoglycan binding protein</fullName>
    </submittedName>
</protein>
<feature type="signal peptide" evidence="1">
    <location>
        <begin position="1"/>
        <end position="39"/>
    </location>
</feature>
<evidence type="ECO:0000259" key="3">
    <source>
        <dbReference type="Pfam" id="PF18896"/>
    </source>
</evidence>
<dbReference type="EMBL" id="FZMO01000135">
    <property type="protein sequence ID" value="SNQ48096.1"/>
    <property type="molecule type" value="Genomic_DNA"/>
</dbReference>
<dbReference type="OrthoDB" id="140937at2"/>
<reference evidence="4 5" key="1">
    <citation type="submission" date="2017-06" db="EMBL/GenBank/DDBJ databases">
        <authorList>
            <person name="Kim H.J."/>
            <person name="Triplett B.A."/>
        </authorList>
    </citation>
    <scope>NUCLEOTIDE SEQUENCE [LARGE SCALE GENOMIC DNA]</scope>
    <source>
        <strain evidence="4">FRACA_ARgP5</strain>
    </source>
</reference>
<keyword evidence="5" id="KW-1185">Reference proteome</keyword>
<dbReference type="Pfam" id="PF01471">
    <property type="entry name" value="PG_binding_1"/>
    <property type="match status" value="1"/>
</dbReference>
<accession>A0A2I2KR27</accession>
<dbReference type="InterPro" id="IPR002477">
    <property type="entry name" value="Peptidoglycan-bd-like"/>
</dbReference>
<dbReference type="InterPro" id="IPR036366">
    <property type="entry name" value="PGBDSf"/>
</dbReference>
<evidence type="ECO:0000313" key="5">
    <source>
        <dbReference type="Proteomes" id="UP000234331"/>
    </source>
</evidence>
<dbReference type="SUPFAM" id="SSF47090">
    <property type="entry name" value="PGBD-like"/>
    <property type="match status" value="1"/>
</dbReference>
<dbReference type="Proteomes" id="UP000234331">
    <property type="component" value="Unassembled WGS sequence"/>
</dbReference>
<dbReference type="SUPFAM" id="SSF53955">
    <property type="entry name" value="Lysozyme-like"/>
    <property type="match status" value="1"/>
</dbReference>
<dbReference type="InterPro" id="IPR036365">
    <property type="entry name" value="PGBD-like_sf"/>
</dbReference>
<dbReference type="Gene3D" id="1.10.101.10">
    <property type="entry name" value="PGBD-like superfamily/PGBD"/>
    <property type="match status" value="1"/>
</dbReference>
<feature type="chain" id="PRO_5014674998" evidence="1">
    <location>
        <begin position="40"/>
        <end position="251"/>
    </location>
</feature>
<proteinExistence type="predicted"/>
<sequence length="251" mass="25639">MAKGKHRKRAARRRGATIAAAGVLGAGVSMLATAGPASAATGAVSDVTIAQVAANAGLSGCSGVPLSTWVAVALAESGGNTFAHATAGEDSRGLWQINMRAHAGWVGSRNLYDPATNAWAAKQVCSSQGVRAWSTWTNGMYTRFTARGQAAASAVGGGAAIRTISYTAAPVAAQVAAPVAKAAGYPSLVSGLGYRDDVRRIQQKLADLGYPIQVDGQFGYQTNHMVRDYQLKHGLLVDGVVGPQTSASLGL</sequence>
<dbReference type="AlphaFoldDB" id="A0A2I2KR27"/>
<evidence type="ECO:0000259" key="2">
    <source>
        <dbReference type="Pfam" id="PF01471"/>
    </source>
</evidence>
<dbReference type="Gene3D" id="1.10.530.10">
    <property type="match status" value="1"/>
</dbReference>
<feature type="domain" description="Transglycosylase SLT" evidence="3">
    <location>
        <begin position="52"/>
        <end position="135"/>
    </location>
</feature>
<dbReference type="RefSeq" id="WP_101831835.1">
    <property type="nucleotide sequence ID" value="NZ_FZMO01000135.1"/>
</dbReference>
<dbReference type="Pfam" id="PF18896">
    <property type="entry name" value="SLT_3"/>
    <property type="match status" value="1"/>
</dbReference>
<organism evidence="4 5">
    <name type="scientific">Frankia canadensis</name>
    <dbReference type="NCBI Taxonomy" id="1836972"/>
    <lineage>
        <taxon>Bacteria</taxon>
        <taxon>Bacillati</taxon>
        <taxon>Actinomycetota</taxon>
        <taxon>Actinomycetes</taxon>
        <taxon>Frankiales</taxon>
        <taxon>Frankiaceae</taxon>
        <taxon>Frankia</taxon>
    </lineage>
</organism>
<evidence type="ECO:0000313" key="4">
    <source>
        <dbReference type="EMBL" id="SNQ48096.1"/>
    </source>
</evidence>
<dbReference type="InterPro" id="IPR023346">
    <property type="entry name" value="Lysozyme-like_dom_sf"/>
</dbReference>
<dbReference type="InterPro" id="IPR043992">
    <property type="entry name" value="SLT_3"/>
</dbReference>
<name>A0A2I2KR27_9ACTN</name>